<feature type="transmembrane region" description="Helical" evidence="1">
    <location>
        <begin position="50"/>
        <end position="71"/>
    </location>
</feature>
<name>A0ABQ2XZ29_9BURK</name>
<keyword evidence="1" id="KW-0812">Transmembrane</keyword>
<reference evidence="3" key="1">
    <citation type="journal article" date="2019" name="Int. J. Syst. Evol. Microbiol.">
        <title>The Global Catalogue of Microorganisms (GCM) 10K type strain sequencing project: providing services to taxonomists for standard genome sequencing and annotation.</title>
        <authorList>
            <consortium name="The Broad Institute Genomics Platform"/>
            <consortium name="The Broad Institute Genome Sequencing Center for Infectious Disease"/>
            <person name="Wu L."/>
            <person name="Ma J."/>
        </authorList>
    </citation>
    <scope>NUCLEOTIDE SEQUENCE [LARGE SCALE GENOMIC DNA]</scope>
    <source>
        <strain evidence="3">KCTC 23917</strain>
    </source>
</reference>
<evidence type="ECO:0000313" key="3">
    <source>
        <dbReference type="Proteomes" id="UP000653343"/>
    </source>
</evidence>
<keyword evidence="1" id="KW-0472">Membrane</keyword>
<accession>A0ABQ2XZ29</accession>
<feature type="transmembrane region" description="Helical" evidence="1">
    <location>
        <begin position="83"/>
        <end position="101"/>
    </location>
</feature>
<keyword evidence="1" id="KW-1133">Transmembrane helix</keyword>
<dbReference type="EMBL" id="BMYU01000004">
    <property type="protein sequence ID" value="GGX41810.1"/>
    <property type="molecule type" value="Genomic_DNA"/>
</dbReference>
<sequence length="132" mass="13966">MNVPKNEEVGFDAKNRLIRKILANQYAICLLVGVLGIFVAAAATDWEVRAMWRECLSGGVAGLALGIFFVIDINGNYSKTKRMTLSGLVGATAGLVFAALLSASIPLVLISVLAGAILGFTSGAWIYHINLP</sequence>
<organism evidence="2 3">
    <name type="scientific">Undibacterium squillarum</name>
    <dbReference type="NCBI Taxonomy" id="1131567"/>
    <lineage>
        <taxon>Bacteria</taxon>
        <taxon>Pseudomonadati</taxon>
        <taxon>Pseudomonadota</taxon>
        <taxon>Betaproteobacteria</taxon>
        <taxon>Burkholderiales</taxon>
        <taxon>Oxalobacteraceae</taxon>
        <taxon>Undibacterium</taxon>
    </lineage>
</organism>
<gene>
    <name evidence="2" type="ORF">GCM10010946_20410</name>
</gene>
<comment type="caution">
    <text evidence="2">The sequence shown here is derived from an EMBL/GenBank/DDBJ whole genome shotgun (WGS) entry which is preliminary data.</text>
</comment>
<dbReference type="RefSeq" id="WP_189357074.1">
    <property type="nucleotide sequence ID" value="NZ_BMYU01000004.1"/>
</dbReference>
<evidence type="ECO:0000256" key="1">
    <source>
        <dbReference type="SAM" id="Phobius"/>
    </source>
</evidence>
<evidence type="ECO:0000313" key="2">
    <source>
        <dbReference type="EMBL" id="GGX41810.1"/>
    </source>
</evidence>
<dbReference type="Proteomes" id="UP000653343">
    <property type="component" value="Unassembled WGS sequence"/>
</dbReference>
<keyword evidence="3" id="KW-1185">Reference proteome</keyword>
<protein>
    <submittedName>
        <fullName evidence="2">Uncharacterized protein</fullName>
    </submittedName>
</protein>
<proteinExistence type="predicted"/>
<feature type="transmembrane region" description="Helical" evidence="1">
    <location>
        <begin position="21"/>
        <end position="44"/>
    </location>
</feature>
<feature type="transmembrane region" description="Helical" evidence="1">
    <location>
        <begin position="107"/>
        <end position="127"/>
    </location>
</feature>